<dbReference type="EC" id="5.4.2.11" evidence="1"/>
<gene>
    <name evidence="1" type="ORF">J2S02_002031</name>
</gene>
<dbReference type="Pfam" id="PF00300">
    <property type="entry name" value="His_Phos_1"/>
    <property type="match status" value="1"/>
</dbReference>
<evidence type="ECO:0000313" key="1">
    <source>
        <dbReference type="EMBL" id="MDQ0225687.1"/>
    </source>
</evidence>
<dbReference type="InterPro" id="IPR013078">
    <property type="entry name" value="His_Pase_superF_clade-1"/>
</dbReference>
<dbReference type="CDD" id="cd07067">
    <property type="entry name" value="HP_PGM_like"/>
    <property type="match status" value="1"/>
</dbReference>
<dbReference type="EMBL" id="JAUSTZ010000003">
    <property type="protein sequence ID" value="MDQ0225687.1"/>
    <property type="molecule type" value="Genomic_DNA"/>
</dbReference>
<dbReference type="InterPro" id="IPR029033">
    <property type="entry name" value="His_PPase_superfam"/>
</dbReference>
<dbReference type="Proteomes" id="UP001232245">
    <property type="component" value="Unassembled WGS sequence"/>
</dbReference>
<dbReference type="Gene3D" id="3.40.50.1240">
    <property type="entry name" value="Phosphoglycerate mutase-like"/>
    <property type="match status" value="1"/>
</dbReference>
<dbReference type="PANTHER" id="PTHR48100">
    <property type="entry name" value="BROAD-SPECIFICITY PHOSPHATASE YOR283W-RELATED"/>
    <property type="match status" value="1"/>
</dbReference>
<proteinExistence type="predicted"/>
<dbReference type="InterPro" id="IPR050275">
    <property type="entry name" value="PGM_Phosphatase"/>
</dbReference>
<keyword evidence="2" id="KW-1185">Reference proteome</keyword>
<reference evidence="1 2" key="1">
    <citation type="submission" date="2023-07" db="EMBL/GenBank/DDBJ databases">
        <title>Genomic Encyclopedia of Type Strains, Phase IV (KMG-IV): sequencing the most valuable type-strain genomes for metagenomic binning, comparative biology and taxonomic classification.</title>
        <authorList>
            <person name="Goeker M."/>
        </authorList>
    </citation>
    <scope>NUCLEOTIDE SEQUENCE [LARGE SCALE GENOMIC DNA]</scope>
    <source>
        <strain evidence="1 2">DSM 17723</strain>
    </source>
</reference>
<keyword evidence="1" id="KW-0413">Isomerase</keyword>
<protein>
    <submittedName>
        <fullName evidence="1">2,3-bisphosphoglycerate-dependent phosphoglycerate mutase</fullName>
        <ecNumber evidence="1">5.4.2.11</ecNumber>
    </submittedName>
</protein>
<dbReference type="SMART" id="SM00855">
    <property type="entry name" value="PGAM"/>
    <property type="match status" value="1"/>
</dbReference>
<comment type="caution">
    <text evidence="1">The sequence shown here is derived from an EMBL/GenBank/DDBJ whole genome shotgun (WGS) entry which is preliminary data.</text>
</comment>
<dbReference type="RefSeq" id="WP_174879322.1">
    <property type="nucleotide sequence ID" value="NZ_CADEPK010000012.1"/>
</dbReference>
<organism evidence="1 2">
    <name type="scientific">Metabacillus niabensis</name>
    <dbReference type="NCBI Taxonomy" id="324854"/>
    <lineage>
        <taxon>Bacteria</taxon>
        <taxon>Bacillati</taxon>
        <taxon>Bacillota</taxon>
        <taxon>Bacilli</taxon>
        <taxon>Bacillales</taxon>
        <taxon>Bacillaceae</taxon>
        <taxon>Metabacillus</taxon>
    </lineage>
</organism>
<evidence type="ECO:0000313" key="2">
    <source>
        <dbReference type="Proteomes" id="UP001232245"/>
    </source>
</evidence>
<dbReference type="SUPFAM" id="SSF53254">
    <property type="entry name" value="Phosphoglycerate mutase-like"/>
    <property type="match status" value="1"/>
</dbReference>
<name>A0ABT9Z0B1_9BACI</name>
<sequence length="184" mass="21160">MNRQEKVIYLIRHCEAKGQEPEAALTNNGLMQAKELAQFFLDKPINCIISSPYTRALNSIKPLAEQLGRTIQVDDRLSERILCKAPNENWLEMLKATFADLELTYEGGESSKDAMNRGIHVIKEYLQKDAEHIAIVTHGNLMSLILHSFDQRFGFNEWRQLTNPDVYKLTVLGHSVYVERIWEA</sequence>
<accession>A0ABT9Z0B1</accession>
<dbReference type="PANTHER" id="PTHR48100:SF1">
    <property type="entry name" value="HISTIDINE PHOSPHATASE FAMILY PROTEIN-RELATED"/>
    <property type="match status" value="1"/>
</dbReference>
<dbReference type="GO" id="GO:0004619">
    <property type="term" value="F:phosphoglycerate mutase activity"/>
    <property type="evidence" value="ECO:0007669"/>
    <property type="project" value="UniProtKB-EC"/>
</dbReference>